<dbReference type="PANTHER" id="PTHR43267:SF1">
    <property type="entry name" value="TRNA THREONYLCARBAMOYLADENOSINE DEHYDRATASE"/>
    <property type="match status" value="1"/>
</dbReference>
<sequence length="283" mass="29349">MTAPTDSLVCDIDAERRFGGLARLYGPGAPDRLRAARIAVVGLGGVGSWTAEALARSGVGALVLVDLDHIAESNVNRQIHALTDTLGQAKVAAMAARVSGINPECAVTQIDDFVTPDNVGELLADSYDAVVDCTDQAAAKIAMILHARRRGLSLLVCGGAGGKTDPLALRAGDLSQACNDALLAKLRNKLRREHGYPKASPKAGKAPARTPKMHVRALWFDQPAILPAAWTAGAEAEDDVGAMVQPLAPQGLSCAGYGSSVTITATMGMAAADQALRQVLARP</sequence>
<dbReference type="Pfam" id="PF00899">
    <property type="entry name" value="ThiF"/>
    <property type="match status" value="1"/>
</dbReference>
<dbReference type="PANTHER" id="PTHR43267">
    <property type="entry name" value="TRNA THREONYLCARBAMOYLADENOSINE DEHYDRATASE"/>
    <property type="match status" value="1"/>
</dbReference>
<reference evidence="3" key="1">
    <citation type="submission" date="2017-05" db="EMBL/GenBank/DDBJ databases">
        <title>Complete and WGS of Bordetella genogroups.</title>
        <authorList>
            <person name="Spilker T."/>
            <person name="Lipuma J."/>
        </authorList>
    </citation>
    <scope>NUCLEOTIDE SEQUENCE [LARGE SCALE GENOMIC DNA]</scope>
    <source>
        <strain evidence="3">AU8856</strain>
    </source>
</reference>
<proteinExistence type="predicted"/>
<dbReference type="InterPro" id="IPR035985">
    <property type="entry name" value="Ubiquitin-activating_enz"/>
</dbReference>
<evidence type="ECO:0000259" key="1">
    <source>
        <dbReference type="Pfam" id="PF00899"/>
    </source>
</evidence>
<dbReference type="Proteomes" id="UP000215767">
    <property type="component" value="Unassembled WGS sequence"/>
</dbReference>
<dbReference type="AlphaFoldDB" id="A0A261V0K8"/>
<dbReference type="InterPro" id="IPR000594">
    <property type="entry name" value="ThiF_NAD_FAD-bd"/>
</dbReference>
<dbReference type="RefSeq" id="WP_094840660.1">
    <property type="nucleotide sequence ID" value="NZ_NEVS01000001.1"/>
</dbReference>
<gene>
    <name evidence="2" type="ORF">CAL28_05615</name>
</gene>
<dbReference type="SUPFAM" id="SSF69572">
    <property type="entry name" value="Activating enzymes of the ubiquitin-like proteins"/>
    <property type="match status" value="1"/>
</dbReference>
<dbReference type="GO" id="GO:0061503">
    <property type="term" value="F:tRNA threonylcarbamoyladenosine dehydratase"/>
    <property type="evidence" value="ECO:0007669"/>
    <property type="project" value="TreeGrafter"/>
</dbReference>
<accession>A0A261V0K8</accession>
<organism evidence="2 3">
    <name type="scientific">Bordetella genomosp. 11</name>
    <dbReference type="NCBI Taxonomy" id="1416808"/>
    <lineage>
        <taxon>Bacteria</taxon>
        <taxon>Pseudomonadati</taxon>
        <taxon>Pseudomonadota</taxon>
        <taxon>Betaproteobacteria</taxon>
        <taxon>Burkholderiales</taxon>
        <taxon>Alcaligenaceae</taxon>
        <taxon>Bordetella</taxon>
    </lineage>
</organism>
<dbReference type="OrthoDB" id="9804150at2"/>
<dbReference type="EMBL" id="NEVS01000001">
    <property type="protein sequence ID" value="OZI67455.1"/>
    <property type="molecule type" value="Genomic_DNA"/>
</dbReference>
<protein>
    <submittedName>
        <fullName evidence="2">tRNA threonylcarbamoyladenosine dehydratase</fullName>
    </submittedName>
</protein>
<dbReference type="GO" id="GO:0061504">
    <property type="term" value="P:cyclic threonylcarbamoyladenosine biosynthetic process"/>
    <property type="evidence" value="ECO:0007669"/>
    <property type="project" value="TreeGrafter"/>
</dbReference>
<evidence type="ECO:0000313" key="3">
    <source>
        <dbReference type="Proteomes" id="UP000215767"/>
    </source>
</evidence>
<dbReference type="Gene3D" id="3.40.50.720">
    <property type="entry name" value="NAD(P)-binding Rossmann-like Domain"/>
    <property type="match status" value="1"/>
</dbReference>
<dbReference type="InterPro" id="IPR045886">
    <property type="entry name" value="ThiF/MoeB/HesA"/>
</dbReference>
<feature type="domain" description="THIF-type NAD/FAD binding fold" evidence="1">
    <location>
        <begin position="24"/>
        <end position="277"/>
    </location>
</feature>
<comment type="caution">
    <text evidence="2">The sequence shown here is derived from an EMBL/GenBank/DDBJ whole genome shotgun (WGS) entry which is preliminary data.</text>
</comment>
<name>A0A261V0K8_9BORD</name>
<evidence type="ECO:0000313" key="2">
    <source>
        <dbReference type="EMBL" id="OZI67455.1"/>
    </source>
</evidence>
<keyword evidence="3" id="KW-1185">Reference proteome</keyword>
<dbReference type="GO" id="GO:0008641">
    <property type="term" value="F:ubiquitin-like modifier activating enzyme activity"/>
    <property type="evidence" value="ECO:0007669"/>
    <property type="project" value="InterPro"/>
</dbReference>
<dbReference type="CDD" id="cd00755">
    <property type="entry name" value="YgdL_like"/>
    <property type="match status" value="1"/>
</dbReference>